<keyword evidence="4" id="KW-1185">Reference proteome</keyword>
<keyword evidence="1" id="KW-1133">Transmembrane helix</keyword>
<evidence type="ECO:0000259" key="2">
    <source>
        <dbReference type="Pfam" id="PF22936"/>
    </source>
</evidence>
<protein>
    <recommendedName>
        <fullName evidence="2">Retrovirus-related Pol polyprotein from transposon TNT 1-94-like beta-barrel domain-containing protein</fullName>
    </recommendedName>
</protein>
<dbReference type="Proteomes" id="UP001454036">
    <property type="component" value="Unassembled WGS sequence"/>
</dbReference>
<feature type="transmembrane region" description="Helical" evidence="1">
    <location>
        <begin position="137"/>
        <end position="154"/>
    </location>
</feature>
<dbReference type="PANTHER" id="PTHR47592:SF27">
    <property type="entry name" value="OS08G0421700 PROTEIN"/>
    <property type="match status" value="1"/>
</dbReference>
<accession>A0AAV3QA43</accession>
<name>A0AAV3QA43_LITER</name>
<dbReference type="EMBL" id="BAABME010003521">
    <property type="protein sequence ID" value="GAA0159102.1"/>
    <property type="molecule type" value="Genomic_DNA"/>
</dbReference>
<evidence type="ECO:0000313" key="4">
    <source>
        <dbReference type="Proteomes" id="UP001454036"/>
    </source>
</evidence>
<feature type="domain" description="Retrovirus-related Pol polyprotein from transposon TNT 1-94-like beta-barrel" evidence="2">
    <location>
        <begin position="29"/>
        <end position="109"/>
    </location>
</feature>
<organism evidence="3 4">
    <name type="scientific">Lithospermum erythrorhizon</name>
    <name type="common">Purple gromwell</name>
    <name type="synonym">Lithospermum officinale var. erythrorhizon</name>
    <dbReference type="NCBI Taxonomy" id="34254"/>
    <lineage>
        <taxon>Eukaryota</taxon>
        <taxon>Viridiplantae</taxon>
        <taxon>Streptophyta</taxon>
        <taxon>Embryophyta</taxon>
        <taxon>Tracheophyta</taxon>
        <taxon>Spermatophyta</taxon>
        <taxon>Magnoliopsida</taxon>
        <taxon>eudicotyledons</taxon>
        <taxon>Gunneridae</taxon>
        <taxon>Pentapetalae</taxon>
        <taxon>asterids</taxon>
        <taxon>lamiids</taxon>
        <taxon>Boraginales</taxon>
        <taxon>Boraginaceae</taxon>
        <taxon>Boraginoideae</taxon>
        <taxon>Lithospermeae</taxon>
        <taxon>Lithospermum</taxon>
    </lineage>
</organism>
<evidence type="ECO:0000313" key="3">
    <source>
        <dbReference type="EMBL" id="GAA0159102.1"/>
    </source>
</evidence>
<keyword evidence="1" id="KW-0472">Membrane</keyword>
<dbReference type="InterPro" id="IPR054722">
    <property type="entry name" value="PolX-like_BBD"/>
</dbReference>
<dbReference type="Pfam" id="PF22936">
    <property type="entry name" value="Pol_BBD"/>
    <property type="match status" value="1"/>
</dbReference>
<sequence>MVTNNTQQEEYVPMVTEINMATAESESSWWLDSGATIHVCNNKEMFKTLKDVDAHEDVMMGNNAGAKVLGKGAVDLEFTSGKKLSLLNVFYVPSLRKNLISANLLCKNDFKIVLESEKDVVTKNGVFIGKGYSIDGMFQLMLFIQLCLFFYGMID</sequence>
<reference evidence="3 4" key="1">
    <citation type="submission" date="2024-01" db="EMBL/GenBank/DDBJ databases">
        <title>The complete chloroplast genome sequence of Lithospermum erythrorhizon: insights into the phylogenetic relationship among Boraginaceae species and the maternal lineages of purple gromwells.</title>
        <authorList>
            <person name="Okada T."/>
            <person name="Watanabe K."/>
        </authorList>
    </citation>
    <scope>NUCLEOTIDE SEQUENCE [LARGE SCALE GENOMIC DNA]</scope>
</reference>
<dbReference type="PANTHER" id="PTHR47592">
    <property type="entry name" value="PBF68 PROTEIN"/>
    <property type="match status" value="1"/>
</dbReference>
<evidence type="ECO:0000256" key="1">
    <source>
        <dbReference type="SAM" id="Phobius"/>
    </source>
</evidence>
<keyword evidence="1" id="KW-0812">Transmembrane</keyword>
<gene>
    <name evidence="3" type="ORF">LIER_15966</name>
</gene>
<proteinExistence type="predicted"/>
<dbReference type="AlphaFoldDB" id="A0AAV3QA43"/>
<comment type="caution">
    <text evidence="3">The sequence shown here is derived from an EMBL/GenBank/DDBJ whole genome shotgun (WGS) entry which is preliminary data.</text>
</comment>